<accession>A0A2P2Q0T3</accession>
<proteinExistence type="predicted"/>
<dbReference type="AlphaFoldDB" id="A0A2P2Q0T3"/>
<protein>
    <submittedName>
        <fullName evidence="1">Uncharacterized protein</fullName>
    </submittedName>
</protein>
<reference evidence="1" key="1">
    <citation type="submission" date="2018-02" db="EMBL/GenBank/DDBJ databases">
        <title>Rhizophora mucronata_Transcriptome.</title>
        <authorList>
            <person name="Meera S.P."/>
            <person name="Sreeshan A."/>
            <person name="Augustine A."/>
        </authorList>
    </citation>
    <scope>NUCLEOTIDE SEQUENCE</scope>
    <source>
        <tissue evidence="1">Leaf</tissue>
    </source>
</reference>
<evidence type="ECO:0000313" key="1">
    <source>
        <dbReference type="EMBL" id="MBX60572.1"/>
    </source>
</evidence>
<name>A0A2P2Q0T3_RHIMU</name>
<organism evidence="1">
    <name type="scientific">Rhizophora mucronata</name>
    <name type="common">Asiatic mangrove</name>
    <dbReference type="NCBI Taxonomy" id="61149"/>
    <lineage>
        <taxon>Eukaryota</taxon>
        <taxon>Viridiplantae</taxon>
        <taxon>Streptophyta</taxon>
        <taxon>Embryophyta</taxon>
        <taxon>Tracheophyta</taxon>
        <taxon>Spermatophyta</taxon>
        <taxon>Magnoliopsida</taxon>
        <taxon>eudicotyledons</taxon>
        <taxon>Gunneridae</taxon>
        <taxon>Pentapetalae</taxon>
        <taxon>rosids</taxon>
        <taxon>fabids</taxon>
        <taxon>Malpighiales</taxon>
        <taxon>Rhizophoraceae</taxon>
        <taxon>Rhizophora</taxon>
    </lineage>
</organism>
<sequence length="24" mass="2697">MASELSLEIRIWSLSLSTEMSKAN</sequence>
<dbReference type="EMBL" id="GGEC01080088">
    <property type="protein sequence ID" value="MBX60572.1"/>
    <property type="molecule type" value="Transcribed_RNA"/>
</dbReference>